<evidence type="ECO:0000313" key="2">
    <source>
        <dbReference type="Proteomes" id="UP001497535"/>
    </source>
</evidence>
<gene>
    <name evidence="1" type="ORF">MENTE1834_LOCUS856</name>
</gene>
<keyword evidence="2" id="KW-1185">Reference proteome</keyword>
<sequence>MFPPHDHNVPFAPPNFHSFPPPPPPQLRYTQFSFHFFFLTRLNWRIKLSITVGKNLLLILLFIYCNDLQRKTTIKLLVNCFDCW</sequence>
<comment type="caution">
    <text evidence="1">The sequence shown here is derived from an EMBL/GenBank/DDBJ whole genome shotgun (WGS) entry which is preliminary data.</text>
</comment>
<protein>
    <submittedName>
        <fullName evidence="1">Uncharacterized protein</fullName>
    </submittedName>
</protein>
<evidence type="ECO:0000313" key="1">
    <source>
        <dbReference type="EMBL" id="CAK5007708.1"/>
    </source>
</evidence>
<reference evidence="1" key="1">
    <citation type="submission" date="2023-11" db="EMBL/GenBank/DDBJ databases">
        <authorList>
            <person name="Poullet M."/>
        </authorList>
    </citation>
    <scope>NUCLEOTIDE SEQUENCE</scope>
    <source>
        <strain evidence="1">E1834</strain>
    </source>
</reference>
<organism evidence="1 2">
    <name type="scientific">Meloidogyne enterolobii</name>
    <name type="common">Root-knot nematode worm</name>
    <name type="synonym">Meloidogyne mayaguensis</name>
    <dbReference type="NCBI Taxonomy" id="390850"/>
    <lineage>
        <taxon>Eukaryota</taxon>
        <taxon>Metazoa</taxon>
        <taxon>Ecdysozoa</taxon>
        <taxon>Nematoda</taxon>
        <taxon>Chromadorea</taxon>
        <taxon>Rhabditida</taxon>
        <taxon>Tylenchina</taxon>
        <taxon>Tylenchomorpha</taxon>
        <taxon>Tylenchoidea</taxon>
        <taxon>Meloidogynidae</taxon>
        <taxon>Meloidogyninae</taxon>
        <taxon>Meloidogyne</taxon>
    </lineage>
</organism>
<dbReference type="EMBL" id="CAVMJV010000001">
    <property type="protein sequence ID" value="CAK5007708.1"/>
    <property type="molecule type" value="Genomic_DNA"/>
</dbReference>
<name>A0ACB0XLP7_MELEN</name>
<proteinExistence type="predicted"/>
<dbReference type="Proteomes" id="UP001497535">
    <property type="component" value="Unassembled WGS sequence"/>
</dbReference>
<accession>A0ACB0XLP7</accession>